<keyword evidence="1" id="KW-0472">Membrane</keyword>
<accession>A0A5Q2WEI0</accession>
<dbReference type="KEGG" id="vg:70081273"/>
<keyword evidence="1" id="KW-1133">Transmembrane helix</keyword>
<feature type="transmembrane region" description="Helical" evidence="1">
    <location>
        <begin position="7"/>
        <end position="26"/>
    </location>
</feature>
<proteinExistence type="predicted"/>
<reference evidence="2 3" key="1">
    <citation type="submission" date="2019-09" db="EMBL/GenBank/DDBJ databases">
        <authorList>
            <person name="Falcon-Lizardi N."/>
            <person name="Rios-Rosa Y."/>
            <person name="Rivera-Cruz A."/>
            <person name="Rivera-Espinal N.S."/>
            <person name="Rodriguez-Cotto F.E."/>
            <person name="Rosa-Flores A.N."/>
            <person name="Rubin M.R."/>
            <person name="Vazquez E."/>
            <person name="Molloy S.D."/>
            <person name="Garlena R.A."/>
            <person name="Russell D.A."/>
            <person name="Pope W.H."/>
            <person name="Jacobs-Sera D."/>
            <person name="Hatfull G.F."/>
        </authorList>
    </citation>
    <scope>NUCLEOTIDE SEQUENCE [LARGE SCALE GENOMIC DNA]</scope>
</reference>
<organism evidence="2 3">
    <name type="scientific">Gordonia phage Syleon</name>
    <dbReference type="NCBI Taxonomy" id="2653718"/>
    <lineage>
        <taxon>Viruses</taxon>
        <taxon>Duplodnaviria</taxon>
        <taxon>Heunggongvirae</taxon>
        <taxon>Uroviricota</taxon>
        <taxon>Caudoviricetes</taxon>
        <taxon>Deeyouvirinae</taxon>
        <taxon>Octobienvirus</taxon>
        <taxon>Octobienvirus syleon</taxon>
    </lineage>
</organism>
<evidence type="ECO:0000313" key="3">
    <source>
        <dbReference type="Proteomes" id="UP000346466"/>
    </source>
</evidence>
<keyword evidence="3" id="KW-1185">Reference proteome</keyword>
<dbReference type="RefSeq" id="YP_010246708.1">
    <property type="nucleotide sequence ID" value="NC_060137.1"/>
</dbReference>
<evidence type="ECO:0000313" key="2">
    <source>
        <dbReference type="EMBL" id="QGH75778.1"/>
    </source>
</evidence>
<keyword evidence="1" id="KW-0812">Transmembrane</keyword>
<dbReference type="EMBL" id="MN444870">
    <property type="protein sequence ID" value="QGH75778.1"/>
    <property type="molecule type" value="Genomic_DNA"/>
</dbReference>
<name>A0A5Q2WEI0_9CAUD</name>
<dbReference type="GeneID" id="70081273"/>
<evidence type="ECO:0000256" key="1">
    <source>
        <dbReference type="SAM" id="Phobius"/>
    </source>
</evidence>
<sequence length="30" mass="3242">MSDANRDVIGCVCAVLLSTLFFYVLLTGGY</sequence>
<dbReference type="Proteomes" id="UP000346466">
    <property type="component" value="Segment"/>
</dbReference>
<protein>
    <submittedName>
        <fullName evidence="2">Uncharacterized protein</fullName>
    </submittedName>
</protein>
<gene>
    <name evidence="2" type="primary">49</name>
    <name evidence="2" type="ORF">SEA_SYLEON_49</name>
</gene>